<name>A0A7G9G3E3_9FIRM</name>
<dbReference type="Proteomes" id="UP000515823">
    <property type="component" value="Chromosome"/>
</dbReference>
<dbReference type="RefSeq" id="WP_249302238.1">
    <property type="nucleotide sequence ID" value="NZ_CP060634.1"/>
</dbReference>
<accession>A0A7G9G3E3</accession>
<evidence type="ECO:0000256" key="1">
    <source>
        <dbReference type="ARBA" id="ARBA00018672"/>
    </source>
</evidence>
<feature type="modified residue" description="4-aspartylphosphate" evidence="3">
    <location>
        <position position="59"/>
    </location>
</feature>
<dbReference type="PANTHER" id="PTHR37299:SF1">
    <property type="entry name" value="STAGE 0 SPORULATION PROTEIN A HOMOLOG"/>
    <property type="match status" value="1"/>
</dbReference>
<sequence>MLYIAVCDDIEEERSALRCFLNSYFVQNPYPYTITEYATGESLCDDISEGSRFDLIFLDIFMSGMSGIETARQLREYDRQAAVIFLTTTPDFALESYDVRAYGYLVKPLKAQKAEWLLDCYLREEYGGRQKTLMVREGSRGVRIPYREIEYIESNRNLLLVHLENEEVHRVYAKLDDVEQELASHGFLRCHQSFLINMERVQAALDDFVMESGTRVPIRQRGAKAIRDNYFEYILSQAERTRI</sequence>
<dbReference type="Pfam" id="PF04397">
    <property type="entry name" value="LytTR"/>
    <property type="match status" value="1"/>
</dbReference>
<dbReference type="AlphaFoldDB" id="A0A7G9G3E3"/>
<dbReference type="GO" id="GO:0003677">
    <property type="term" value="F:DNA binding"/>
    <property type="evidence" value="ECO:0007669"/>
    <property type="project" value="InterPro"/>
</dbReference>
<reference evidence="6 7" key="1">
    <citation type="submission" date="2020-08" db="EMBL/GenBank/DDBJ databases">
        <authorList>
            <person name="Liu C."/>
            <person name="Sun Q."/>
        </authorList>
    </citation>
    <scope>NUCLEOTIDE SEQUENCE [LARGE SCALE GENOMIC DNA]</scope>
    <source>
        <strain evidence="6 7">NSJ-38</strain>
    </source>
</reference>
<keyword evidence="7" id="KW-1185">Reference proteome</keyword>
<proteinExistence type="predicted"/>
<evidence type="ECO:0000313" key="6">
    <source>
        <dbReference type="EMBL" id="QNM05325.1"/>
    </source>
</evidence>
<evidence type="ECO:0000313" key="7">
    <source>
        <dbReference type="Proteomes" id="UP000515823"/>
    </source>
</evidence>
<dbReference type="InterPro" id="IPR007492">
    <property type="entry name" value="LytTR_DNA-bd_dom"/>
</dbReference>
<dbReference type="Pfam" id="PF00072">
    <property type="entry name" value="Response_reg"/>
    <property type="match status" value="1"/>
</dbReference>
<dbReference type="SUPFAM" id="SSF52172">
    <property type="entry name" value="CheY-like"/>
    <property type="match status" value="1"/>
</dbReference>
<dbReference type="Gene3D" id="3.40.50.2300">
    <property type="match status" value="1"/>
</dbReference>
<dbReference type="PROSITE" id="PS50930">
    <property type="entry name" value="HTH_LYTTR"/>
    <property type="match status" value="1"/>
</dbReference>
<feature type="domain" description="HTH LytTR-type" evidence="5">
    <location>
        <begin position="133"/>
        <end position="202"/>
    </location>
</feature>
<feature type="domain" description="Response regulatory" evidence="4">
    <location>
        <begin position="3"/>
        <end position="122"/>
    </location>
</feature>
<dbReference type="InterPro" id="IPR001789">
    <property type="entry name" value="Sig_transdc_resp-reg_receiver"/>
</dbReference>
<dbReference type="KEGG" id="qdo:H9Q78_12945"/>
<dbReference type="Gene3D" id="2.40.50.1020">
    <property type="entry name" value="LytTr DNA-binding domain"/>
    <property type="match status" value="1"/>
</dbReference>
<comment type="function">
    <text evidence="2">May play the central regulatory role in sporulation. It may be an element of the effector pathway responsible for the activation of sporulation genes in response to nutritional stress. Spo0A may act in concert with spo0H (a sigma factor) to control the expression of some genes that are critical to the sporulation process.</text>
</comment>
<evidence type="ECO:0000256" key="2">
    <source>
        <dbReference type="ARBA" id="ARBA00024867"/>
    </source>
</evidence>
<dbReference type="PROSITE" id="PS50110">
    <property type="entry name" value="RESPONSE_REGULATORY"/>
    <property type="match status" value="1"/>
</dbReference>
<dbReference type="InterPro" id="IPR011006">
    <property type="entry name" value="CheY-like_superfamily"/>
</dbReference>
<evidence type="ECO:0000256" key="3">
    <source>
        <dbReference type="PROSITE-ProRule" id="PRU00169"/>
    </source>
</evidence>
<organism evidence="6 7">
    <name type="scientific">Qiania dongpingensis</name>
    <dbReference type="NCBI Taxonomy" id="2763669"/>
    <lineage>
        <taxon>Bacteria</taxon>
        <taxon>Bacillati</taxon>
        <taxon>Bacillota</taxon>
        <taxon>Clostridia</taxon>
        <taxon>Lachnospirales</taxon>
        <taxon>Lachnospiraceae</taxon>
        <taxon>Qiania</taxon>
    </lineage>
</organism>
<dbReference type="GO" id="GO:0000156">
    <property type="term" value="F:phosphorelay response regulator activity"/>
    <property type="evidence" value="ECO:0007669"/>
    <property type="project" value="InterPro"/>
</dbReference>
<dbReference type="SMART" id="SM00448">
    <property type="entry name" value="REC"/>
    <property type="match status" value="1"/>
</dbReference>
<evidence type="ECO:0000259" key="5">
    <source>
        <dbReference type="PROSITE" id="PS50930"/>
    </source>
</evidence>
<protein>
    <recommendedName>
        <fullName evidence="1">Stage 0 sporulation protein A homolog</fullName>
    </recommendedName>
</protein>
<dbReference type="SMART" id="SM00850">
    <property type="entry name" value="LytTR"/>
    <property type="match status" value="1"/>
</dbReference>
<keyword evidence="3" id="KW-0597">Phosphoprotein</keyword>
<dbReference type="EMBL" id="CP060634">
    <property type="protein sequence ID" value="QNM05325.1"/>
    <property type="molecule type" value="Genomic_DNA"/>
</dbReference>
<dbReference type="PANTHER" id="PTHR37299">
    <property type="entry name" value="TRANSCRIPTIONAL REGULATOR-RELATED"/>
    <property type="match status" value="1"/>
</dbReference>
<evidence type="ECO:0000259" key="4">
    <source>
        <dbReference type="PROSITE" id="PS50110"/>
    </source>
</evidence>
<dbReference type="InterPro" id="IPR046947">
    <property type="entry name" value="LytR-like"/>
</dbReference>
<gene>
    <name evidence="6" type="ORF">H9Q78_12945</name>
</gene>